<reference evidence="1 2" key="1">
    <citation type="submission" date="2019-11" db="EMBL/GenBank/DDBJ databases">
        <title>Acidiferrimicrobium australis gen. nov., sp. nov., an acidophilic and obligately heterotrophic, member of the Actinobacteria that catalyses dissimilatory oxido- reduction of iron isolated from metal-rich acidic water in Chile.</title>
        <authorList>
            <person name="Gonzalez D."/>
            <person name="Huber K."/>
            <person name="Hedrich S."/>
            <person name="Rojas-Villalobos C."/>
            <person name="Quatrini R."/>
            <person name="Dinamarca M.A."/>
            <person name="Schwarz A."/>
            <person name="Canales C."/>
            <person name="Nancucheo I."/>
        </authorList>
    </citation>
    <scope>NUCLEOTIDE SEQUENCE [LARGE SCALE GENOMIC DNA]</scope>
    <source>
        <strain evidence="1 2">USS-CCA1</strain>
    </source>
</reference>
<organism evidence="1 2">
    <name type="scientific">Acidiferrimicrobium australe</name>
    <dbReference type="NCBI Taxonomy" id="2664430"/>
    <lineage>
        <taxon>Bacteria</taxon>
        <taxon>Bacillati</taxon>
        <taxon>Actinomycetota</taxon>
        <taxon>Acidimicrobiia</taxon>
        <taxon>Acidimicrobiales</taxon>
        <taxon>Acidimicrobiaceae</taxon>
        <taxon>Acidiferrimicrobium</taxon>
    </lineage>
</organism>
<evidence type="ECO:0000313" key="2">
    <source>
        <dbReference type="Proteomes" id="UP000437736"/>
    </source>
</evidence>
<evidence type="ECO:0000313" key="1">
    <source>
        <dbReference type="EMBL" id="MST31621.1"/>
    </source>
</evidence>
<dbReference type="Proteomes" id="UP000437736">
    <property type="component" value="Unassembled WGS sequence"/>
</dbReference>
<dbReference type="EMBL" id="WJHE01000107">
    <property type="protein sequence ID" value="MST31621.1"/>
    <property type="molecule type" value="Genomic_DNA"/>
</dbReference>
<proteinExistence type="predicted"/>
<keyword evidence="2" id="KW-1185">Reference proteome</keyword>
<name>A0ABW9QPN7_9ACTN</name>
<accession>A0ABW9QPN7</accession>
<comment type="caution">
    <text evidence="1">The sequence shown here is derived from an EMBL/GenBank/DDBJ whole genome shotgun (WGS) entry which is preliminary data.</text>
</comment>
<protein>
    <submittedName>
        <fullName evidence="1">Uncharacterized protein</fullName>
    </submittedName>
</protein>
<sequence length="154" mass="16286">MSGKDSRSALSTVLAGAYADLARLEALLPALLEHAGRRPGTFGHAVEDDDAEALADAEQWLDDLHVATEALVGVLARGPGVAGAMAARPLVPATTPRTLCDRCGRPQRSGERFRQRLCVPCYGRMARWRAAKGNAGKGVSEWMAYDGGGSGARR</sequence>
<gene>
    <name evidence="1" type="ORF">GHK86_02595</name>
</gene>